<evidence type="ECO:0000256" key="6">
    <source>
        <dbReference type="ARBA" id="ARBA00022917"/>
    </source>
</evidence>
<dbReference type="InterPro" id="IPR041711">
    <property type="entry name" value="Met-tRNA-FMT_N"/>
</dbReference>
<dbReference type="SUPFAM" id="SSF53328">
    <property type="entry name" value="Formyltransferase"/>
    <property type="match status" value="1"/>
</dbReference>
<dbReference type="PANTHER" id="PTHR11138:SF5">
    <property type="entry name" value="METHIONYL-TRNA FORMYLTRANSFERASE, MITOCHONDRIAL"/>
    <property type="match status" value="1"/>
</dbReference>
<dbReference type="InterPro" id="IPR011034">
    <property type="entry name" value="Formyl_transferase-like_C_sf"/>
</dbReference>
<feature type="domain" description="Formyl transferase N-terminal" evidence="9">
    <location>
        <begin position="9"/>
        <end position="184"/>
    </location>
</feature>
<comment type="function">
    <text evidence="1 8">Attaches a formyl group to the free amino group of methionyl-tRNA(fMet). The formyl group appears to play a dual role in the initiator identity of N-formylmethionyl-tRNA by promoting its recognition by IF2 and preventing the misappropriation of this tRNA by the elongation apparatus.</text>
</comment>
<dbReference type="EMBL" id="JBHSDU010000003">
    <property type="protein sequence ID" value="MFC4310563.1"/>
    <property type="molecule type" value="Genomic_DNA"/>
</dbReference>
<evidence type="ECO:0000256" key="2">
    <source>
        <dbReference type="ARBA" id="ARBA00010699"/>
    </source>
</evidence>
<dbReference type="Gene3D" id="3.40.50.170">
    <property type="entry name" value="Formyl transferase, N-terminal domain"/>
    <property type="match status" value="1"/>
</dbReference>
<dbReference type="RefSeq" id="WP_380598143.1">
    <property type="nucleotide sequence ID" value="NZ_JBHSDU010000003.1"/>
</dbReference>
<dbReference type="PANTHER" id="PTHR11138">
    <property type="entry name" value="METHIONYL-TRNA FORMYLTRANSFERASE"/>
    <property type="match status" value="1"/>
</dbReference>
<evidence type="ECO:0000313" key="12">
    <source>
        <dbReference type="Proteomes" id="UP001595904"/>
    </source>
</evidence>
<evidence type="ECO:0000259" key="10">
    <source>
        <dbReference type="Pfam" id="PF02911"/>
    </source>
</evidence>
<dbReference type="InterPro" id="IPR044135">
    <property type="entry name" value="Met-tRNA-FMT_C"/>
</dbReference>
<name>A0ABV8SUC2_9GAMM</name>
<dbReference type="HAMAP" id="MF_00182">
    <property type="entry name" value="Formyl_trans"/>
    <property type="match status" value="1"/>
</dbReference>
<dbReference type="GO" id="GO:0004479">
    <property type="term" value="F:methionyl-tRNA formyltransferase activity"/>
    <property type="evidence" value="ECO:0007669"/>
    <property type="project" value="UniProtKB-EC"/>
</dbReference>
<accession>A0ABV8SUC2</accession>
<dbReference type="SUPFAM" id="SSF50486">
    <property type="entry name" value="FMT C-terminal domain-like"/>
    <property type="match status" value="1"/>
</dbReference>
<reference evidence="12" key="1">
    <citation type="journal article" date="2019" name="Int. J. Syst. Evol. Microbiol.">
        <title>The Global Catalogue of Microorganisms (GCM) 10K type strain sequencing project: providing services to taxonomists for standard genome sequencing and annotation.</title>
        <authorList>
            <consortium name="The Broad Institute Genomics Platform"/>
            <consortium name="The Broad Institute Genome Sequencing Center for Infectious Disease"/>
            <person name="Wu L."/>
            <person name="Ma J."/>
        </authorList>
    </citation>
    <scope>NUCLEOTIDE SEQUENCE [LARGE SCALE GENOMIC DNA]</scope>
    <source>
        <strain evidence="12">CGMCC 1.10759</strain>
    </source>
</reference>
<dbReference type="Pfam" id="PF02911">
    <property type="entry name" value="Formyl_trans_C"/>
    <property type="match status" value="1"/>
</dbReference>
<dbReference type="InterPro" id="IPR036477">
    <property type="entry name" value="Formyl_transf_N_sf"/>
</dbReference>
<evidence type="ECO:0000256" key="1">
    <source>
        <dbReference type="ARBA" id="ARBA00002606"/>
    </source>
</evidence>
<dbReference type="EC" id="2.1.2.9" evidence="3 8"/>
<proteinExistence type="inferred from homology"/>
<feature type="binding site" evidence="8">
    <location>
        <begin position="113"/>
        <end position="116"/>
    </location>
    <ligand>
        <name>(6S)-5,6,7,8-tetrahydrofolate</name>
        <dbReference type="ChEBI" id="CHEBI:57453"/>
    </ligand>
</feature>
<dbReference type="InterPro" id="IPR002376">
    <property type="entry name" value="Formyl_transf_N"/>
</dbReference>
<protein>
    <recommendedName>
        <fullName evidence="4 8">Methionyl-tRNA formyltransferase</fullName>
        <ecNumber evidence="3 8">2.1.2.9</ecNumber>
    </recommendedName>
</protein>
<sequence>MSSQLSLIFAGTPEFSVSALEALVASRHRVLAVYTQPDRPAGRGQQVTMSAVKQCALKHQLPVEQPQTLKDPAAVERLAHYQADLMIVVAYGLLLPKTVLDTPRLGCVNIHASLLPRWRGAAPIQRAIQAGDKESGVTIMQMDVGLDTGPMLLERITPIDARETGATLHDRLSTLGAAAVLEAIDAIAAGTAKPVEQPKEGATYAAKIKKEEALIDWSKSAVEIDRHVRAFNPWPIAETRWNGQQLRVWEASPLNKKSSAAPGTVVATSGEGIEVATGDGTLQLTRVQAAGRKAMPAVDFLRAHRPEGAVLGT</sequence>
<evidence type="ECO:0000313" key="11">
    <source>
        <dbReference type="EMBL" id="MFC4310563.1"/>
    </source>
</evidence>
<feature type="domain" description="Formyl transferase C-terminal" evidence="10">
    <location>
        <begin position="207"/>
        <end position="304"/>
    </location>
</feature>
<dbReference type="InterPro" id="IPR005794">
    <property type="entry name" value="Fmt"/>
</dbReference>
<evidence type="ECO:0000256" key="4">
    <source>
        <dbReference type="ARBA" id="ARBA00016014"/>
    </source>
</evidence>
<dbReference type="CDD" id="cd08704">
    <property type="entry name" value="Met_tRNA_FMT_C"/>
    <property type="match status" value="1"/>
</dbReference>
<keyword evidence="12" id="KW-1185">Reference proteome</keyword>
<dbReference type="InterPro" id="IPR001555">
    <property type="entry name" value="GART_AS"/>
</dbReference>
<dbReference type="NCBIfam" id="TIGR00460">
    <property type="entry name" value="fmt"/>
    <property type="match status" value="1"/>
</dbReference>
<evidence type="ECO:0000256" key="3">
    <source>
        <dbReference type="ARBA" id="ARBA00012261"/>
    </source>
</evidence>
<evidence type="ECO:0000256" key="7">
    <source>
        <dbReference type="ARBA" id="ARBA00048558"/>
    </source>
</evidence>
<comment type="catalytic activity">
    <reaction evidence="7 8">
        <text>L-methionyl-tRNA(fMet) + (6R)-10-formyltetrahydrofolate = N-formyl-L-methionyl-tRNA(fMet) + (6S)-5,6,7,8-tetrahydrofolate + H(+)</text>
        <dbReference type="Rhea" id="RHEA:24380"/>
        <dbReference type="Rhea" id="RHEA-COMP:9952"/>
        <dbReference type="Rhea" id="RHEA-COMP:9953"/>
        <dbReference type="ChEBI" id="CHEBI:15378"/>
        <dbReference type="ChEBI" id="CHEBI:57453"/>
        <dbReference type="ChEBI" id="CHEBI:78530"/>
        <dbReference type="ChEBI" id="CHEBI:78844"/>
        <dbReference type="ChEBI" id="CHEBI:195366"/>
        <dbReference type="EC" id="2.1.2.9"/>
    </reaction>
</comment>
<comment type="similarity">
    <text evidence="2 8">Belongs to the Fmt family.</text>
</comment>
<gene>
    <name evidence="8 11" type="primary">fmt</name>
    <name evidence="11" type="ORF">ACFPN2_15840</name>
</gene>
<evidence type="ECO:0000259" key="9">
    <source>
        <dbReference type="Pfam" id="PF00551"/>
    </source>
</evidence>
<dbReference type="Pfam" id="PF00551">
    <property type="entry name" value="Formyl_trans_N"/>
    <property type="match status" value="1"/>
</dbReference>
<dbReference type="InterPro" id="IPR005793">
    <property type="entry name" value="Formyl_trans_C"/>
</dbReference>
<comment type="caution">
    <text evidence="11">The sequence shown here is derived from an EMBL/GenBank/DDBJ whole genome shotgun (WGS) entry which is preliminary data.</text>
</comment>
<keyword evidence="6 8" id="KW-0648">Protein biosynthesis</keyword>
<evidence type="ECO:0000256" key="8">
    <source>
        <dbReference type="HAMAP-Rule" id="MF_00182"/>
    </source>
</evidence>
<evidence type="ECO:0000256" key="5">
    <source>
        <dbReference type="ARBA" id="ARBA00022679"/>
    </source>
</evidence>
<dbReference type="CDD" id="cd08646">
    <property type="entry name" value="FMT_core_Met-tRNA-FMT_N"/>
    <property type="match status" value="1"/>
</dbReference>
<dbReference type="Gene3D" id="3.10.25.10">
    <property type="entry name" value="Formyl transferase, C-terminal domain"/>
    <property type="match status" value="1"/>
</dbReference>
<dbReference type="Proteomes" id="UP001595904">
    <property type="component" value="Unassembled WGS sequence"/>
</dbReference>
<keyword evidence="5 8" id="KW-0808">Transferase</keyword>
<organism evidence="11 12">
    <name type="scientific">Steroidobacter flavus</name>
    <dbReference type="NCBI Taxonomy" id="1842136"/>
    <lineage>
        <taxon>Bacteria</taxon>
        <taxon>Pseudomonadati</taxon>
        <taxon>Pseudomonadota</taxon>
        <taxon>Gammaproteobacteria</taxon>
        <taxon>Steroidobacterales</taxon>
        <taxon>Steroidobacteraceae</taxon>
        <taxon>Steroidobacter</taxon>
    </lineage>
</organism>
<dbReference type="PROSITE" id="PS00373">
    <property type="entry name" value="GART"/>
    <property type="match status" value="1"/>
</dbReference>
<dbReference type="InterPro" id="IPR037022">
    <property type="entry name" value="Formyl_trans_C_sf"/>
</dbReference>